<dbReference type="PANTHER" id="PTHR35894">
    <property type="entry name" value="GENERAL SECRETION PATHWAY PROTEIN A-RELATED"/>
    <property type="match status" value="1"/>
</dbReference>
<feature type="transmembrane region" description="Helical" evidence="1">
    <location>
        <begin position="280"/>
        <end position="298"/>
    </location>
</feature>
<dbReference type="InterPro" id="IPR003593">
    <property type="entry name" value="AAA+_ATPase"/>
</dbReference>
<evidence type="ECO:0000256" key="1">
    <source>
        <dbReference type="SAM" id="Phobius"/>
    </source>
</evidence>
<dbReference type="Gene3D" id="3.40.50.300">
    <property type="entry name" value="P-loop containing nucleotide triphosphate hydrolases"/>
    <property type="match status" value="1"/>
</dbReference>
<feature type="domain" description="SH3b" evidence="2">
    <location>
        <begin position="333"/>
        <end position="397"/>
    </location>
</feature>
<sequence>MRDYLEFFALRDDPFKITPDASYFFLSESHQEALSSLRYLAESEEGFAVVIGEPGTGKTLTVRKFIDELPQEKVKFAYVLFPNLSPEELFEAILEDFGIKSEGETKNRLFAKMRDFLVREREAGKKVIIIIDEAQNLPTETLEELRILSNLETSDLKLLQIILLGQPELEEKLNSKELRQLKQRITVFVKLRNFTEDETKSYIDYRIVKAGRGNVRIHPKTYSLVYRYSLGIPRLINILMERALMAAFVDTSHEIKPEHVERAAESIGIRVSKRNPLKTLLYTGIGGLVVAGLLLLGAQKLIDYINLKSAQETSYLSAKAVDRQPEKQKVQLGDRVVVNVPMLNMREKPDPESPVVYVLREGDELRVIERGEENWIKVLYSSGDIDIEGWVNGKYVR</sequence>
<evidence type="ECO:0000259" key="2">
    <source>
        <dbReference type="PROSITE" id="PS51781"/>
    </source>
</evidence>
<dbReference type="EMBL" id="RCCJ01000001">
    <property type="protein sequence ID" value="RLJ70133.1"/>
    <property type="molecule type" value="Genomic_DNA"/>
</dbReference>
<dbReference type="SUPFAM" id="SSF52540">
    <property type="entry name" value="P-loop containing nucleoside triphosphate hydrolases"/>
    <property type="match status" value="1"/>
</dbReference>
<organism evidence="3 4">
    <name type="scientific">Hydrogenivirga caldilitoris</name>
    <dbReference type="NCBI Taxonomy" id="246264"/>
    <lineage>
        <taxon>Bacteria</taxon>
        <taxon>Pseudomonadati</taxon>
        <taxon>Aquificota</taxon>
        <taxon>Aquificia</taxon>
        <taxon>Aquificales</taxon>
        <taxon>Aquificaceae</taxon>
        <taxon>Hydrogenivirga</taxon>
    </lineage>
</organism>
<keyword evidence="4" id="KW-1185">Reference proteome</keyword>
<evidence type="ECO:0000313" key="4">
    <source>
        <dbReference type="Proteomes" id="UP000267841"/>
    </source>
</evidence>
<dbReference type="GO" id="GO:0016887">
    <property type="term" value="F:ATP hydrolysis activity"/>
    <property type="evidence" value="ECO:0007669"/>
    <property type="project" value="InterPro"/>
</dbReference>
<keyword evidence="1" id="KW-1133">Transmembrane helix</keyword>
<comment type="caution">
    <text evidence="3">The sequence shown here is derived from an EMBL/GenBank/DDBJ whole genome shotgun (WGS) entry which is preliminary data.</text>
</comment>
<dbReference type="RefSeq" id="WP_121009273.1">
    <property type="nucleotide sequence ID" value="NZ_RCCJ01000001.1"/>
</dbReference>
<keyword evidence="1" id="KW-0472">Membrane</keyword>
<dbReference type="Proteomes" id="UP000267841">
    <property type="component" value="Unassembled WGS sequence"/>
</dbReference>
<dbReference type="InterPro" id="IPR052026">
    <property type="entry name" value="ExeA_AAA_ATPase_DNA-bind"/>
</dbReference>
<dbReference type="PROSITE" id="PS51781">
    <property type="entry name" value="SH3B"/>
    <property type="match status" value="1"/>
</dbReference>
<dbReference type="PANTHER" id="PTHR35894:SF1">
    <property type="entry name" value="PHOSPHORIBULOKINASE _ URIDINE KINASE FAMILY"/>
    <property type="match status" value="1"/>
</dbReference>
<reference evidence="3 4" key="1">
    <citation type="submission" date="2018-10" db="EMBL/GenBank/DDBJ databases">
        <title>Genomic Encyclopedia of Archaeal and Bacterial Type Strains, Phase II (KMG-II): from individual species to whole genera.</title>
        <authorList>
            <person name="Goeker M."/>
        </authorList>
    </citation>
    <scope>NUCLEOTIDE SEQUENCE [LARGE SCALE GENOMIC DNA]</scope>
    <source>
        <strain evidence="3 4">DSM 16510</strain>
    </source>
</reference>
<dbReference type="Pfam" id="PF08239">
    <property type="entry name" value="SH3_3"/>
    <property type="match status" value="1"/>
</dbReference>
<dbReference type="AlphaFoldDB" id="A0A497XT85"/>
<dbReference type="InterPro" id="IPR027417">
    <property type="entry name" value="P-loop_NTPase"/>
</dbReference>
<evidence type="ECO:0000313" key="3">
    <source>
        <dbReference type="EMBL" id="RLJ70133.1"/>
    </source>
</evidence>
<keyword evidence="1" id="KW-0812">Transmembrane</keyword>
<dbReference type="CDD" id="cd00009">
    <property type="entry name" value="AAA"/>
    <property type="match status" value="1"/>
</dbReference>
<dbReference type="Gene3D" id="2.30.30.40">
    <property type="entry name" value="SH3 Domains"/>
    <property type="match status" value="1"/>
</dbReference>
<gene>
    <name evidence="3" type="ORF">BCF55_0397</name>
</gene>
<name>A0A497XT85_9AQUI</name>
<dbReference type="InterPro" id="IPR003646">
    <property type="entry name" value="SH3-like_bac-type"/>
</dbReference>
<dbReference type="OrthoDB" id="9815896at2"/>
<dbReference type="Pfam" id="PF13401">
    <property type="entry name" value="AAA_22"/>
    <property type="match status" value="1"/>
</dbReference>
<dbReference type="SMART" id="SM00382">
    <property type="entry name" value="AAA"/>
    <property type="match status" value="1"/>
</dbReference>
<protein>
    <submittedName>
        <fullName evidence="3">General secretion pathway protein A</fullName>
    </submittedName>
</protein>
<proteinExistence type="predicted"/>
<dbReference type="InterPro" id="IPR049945">
    <property type="entry name" value="AAA_22"/>
</dbReference>
<accession>A0A497XT85</accession>